<keyword evidence="3" id="KW-1185">Reference proteome</keyword>
<evidence type="ECO:0000313" key="2">
    <source>
        <dbReference type="EMBL" id="MDQ9169689.1"/>
    </source>
</evidence>
<dbReference type="Proteomes" id="UP001225596">
    <property type="component" value="Unassembled WGS sequence"/>
</dbReference>
<dbReference type="GO" id="GO:0004316">
    <property type="term" value="F:3-oxoacyl-[acyl-carrier-protein] reductase (NADPH) activity"/>
    <property type="evidence" value="ECO:0007669"/>
    <property type="project" value="UniProtKB-EC"/>
</dbReference>
<accession>A0ABU1BLH7</accession>
<dbReference type="PRINTS" id="PR00080">
    <property type="entry name" value="SDRFAMILY"/>
</dbReference>
<dbReference type="PRINTS" id="PR00081">
    <property type="entry name" value="GDHRDH"/>
</dbReference>
<dbReference type="EMBL" id="JAUYVH010000002">
    <property type="protein sequence ID" value="MDQ9169689.1"/>
    <property type="molecule type" value="Genomic_DNA"/>
</dbReference>
<evidence type="ECO:0000256" key="1">
    <source>
        <dbReference type="ARBA" id="ARBA00006484"/>
    </source>
</evidence>
<dbReference type="PANTHER" id="PTHR42879">
    <property type="entry name" value="3-OXOACYL-(ACYL-CARRIER-PROTEIN) REDUCTASE"/>
    <property type="match status" value="1"/>
</dbReference>
<comment type="caution">
    <text evidence="2">The sequence shown here is derived from an EMBL/GenBank/DDBJ whole genome shotgun (WGS) entry which is preliminary data.</text>
</comment>
<reference evidence="2 3" key="1">
    <citation type="submission" date="2023-08" db="EMBL/GenBank/DDBJ databases">
        <title>Oxalobacteraceae gen .nov., isolated from river sludge outside the plant.</title>
        <authorList>
            <person name="Zhao S.Y."/>
        </authorList>
    </citation>
    <scope>NUCLEOTIDE SEQUENCE [LARGE SCALE GENOMIC DNA]</scope>
    <source>
        <strain evidence="2 3">R-40</strain>
    </source>
</reference>
<dbReference type="Gene3D" id="3.40.50.720">
    <property type="entry name" value="NAD(P)-binding Rossmann-like Domain"/>
    <property type="match status" value="1"/>
</dbReference>
<organism evidence="2 3">
    <name type="scientific">Keguizhuia sedimenti</name>
    <dbReference type="NCBI Taxonomy" id="3064264"/>
    <lineage>
        <taxon>Bacteria</taxon>
        <taxon>Pseudomonadati</taxon>
        <taxon>Pseudomonadota</taxon>
        <taxon>Betaproteobacteria</taxon>
        <taxon>Burkholderiales</taxon>
        <taxon>Oxalobacteraceae</taxon>
        <taxon>Keguizhuia</taxon>
    </lineage>
</organism>
<dbReference type="NCBIfam" id="NF009466">
    <property type="entry name" value="PRK12826.1-2"/>
    <property type="match status" value="1"/>
</dbReference>
<proteinExistence type="inferred from homology"/>
<name>A0ABU1BLH7_9BURK</name>
<dbReference type="NCBIfam" id="NF005559">
    <property type="entry name" value="PRK07231.1"/>
    <property type="match status" value="1"/>
</dbReference>
<sequence length="260" mass="28285">MNVQRLPGELAIVTGADSGIGRAIAIAFAREGADVAVTYRSDREGAEATAQEIESAGRKAGVFQLDQREPDEVRSLFRQVRNNMGLPTILVNNAGMNGIDKRVRDMSDEEWDDVIRTNLHGPFYCCREFLRGIEGSGRHGTIINITSVHQEIPRAGAAGYDASKGGLRNLTTTLALEVANRNINVNNIAPGMIMTPMNQKAIDDPQQRQRQEQAIPMKRAGQPEEIAHAAVFLASGQARYIQGTTIVIDGALMLFQGQCA</sequence>
<dbReference type="SUPFAM" id="SSF51735">
    <property type="entry name" value="NAD(P)-binding Rossmann-fold domains"/>
    <property type="match status" value="1"/>
</dbReference>
<dbReference type="RefSeq" id="WP_338435624.1">
    <property type="nucleotide sequence ID" value="NZ_JAUYVH010000002.1"/>
</dbReference>
<keyword evidence="2" id="KW-0560">Oxidoreductase</keyword>
<dbReference type="PANTHER" id="PTHR42879:SF2">
    <property type="entry name" value="3-OXOACYL-[ACYL-CARRIER-PROTEIN] REDUCTASE FABG"/>
    <property type="match status" value="1"/>
</dbReference>
<protein>
    <submittedName>
        <fullName evidence="2">3-oxoacyl-ACP reductase FabG</fullName>
        <ecNumber evidence="2">1.1.1.100</ecNumber>
    </submittedName>
</protein>
<dbReference type="Pfam" id="PF13561">
    <property type="entry name" value="adh_short_C2"/>
    <property type="match status" value="1"/>
</dbReference>
<evidence type="ECO:0000313" key="3">
    <source>
        <dbReference type="Proteomes" id="UP001225596"/>
    </source>
</evidence>
<dbReference type="InterPro" id="IPR050259">
    <property type="entry name" value="SDR"/>
</dbReference>
<gene>
    <name evidence="2" type="primary">fabG</name>
    <name evidence="2" type="ORF">Q8A64_04610</name>
</gene>
<dbReference type="InterPro" id="IPR002347">
    <property type="entry name" value="SDR_fam"/>
</dbReference>
<dbReference type="InterPro" id="IPR036291">
    <property type="entry name" value="NAD(P)-bd_dom_sf"/>
</dbReference>
<comment type="similarity">
    <text evidence="1">Belongs to the short-chain dehydrogenases/reductases (SDR) family.</text>
</comment>
<dbReference type="EC" id="1.1.1.100" evidence="2"/>